<dbReference type="Proteomes" id="UP000019364">
    <property type="component" value="Unassembled WGS sequence"/>
</dbReference>
<dbReference type="STRING" id="1236976.JCM16418_3967"/>
<sequence>MDVNQRQPHRSEIIVPENAVSRFLFVSTRSAWIWLIIRLYVGYEWLTAGWGKIGADAWTGEHSGAALQGFIKGALAKTGGEHPDVTGWYASFLENTILPNAKVFSWIVAYGEFLVGLGLILGLLTGLAAFFGGLMNVSYLFAGSLSSNPLLFILATWLVLAWKVAGFYGLDFWVISKLGTPWRFRSQKEQEKPLVENETHSA</sequence>
<evidence type="ECO:0000256" key="5">
    <source>
        <dbReference type="SAM" id="Phobius"/>
    </source>
</evidence>
<evidence type="ECO:0000313" key="7">
    <source>
        <dbReference type="Proteomes" id="UP000019364"/>
    </source>
</evidence>
<dbReference type="PANTHER" id="PTHR39157:SF1">
    <property type="entry name" value="DOXX FAMILY PROTEIN"/>
    <property type="match status" value="1"/>
</dbReference>
<name>W7YYU8_9BACL</name>
<evidence type="ECO:0000256" key="4">
    <source>
        <dbReference type="ARBA" id="ARBA00023136"/>
    </source>
</evidence>
<keyword evidence="2 5" id="KW-0812">Transmembrane</keyword>
<dbReference type="PANTHER" id="PTHR39157">
    <property type="entry name" value="INTEGRAL MEMBRANE PROTEIN-RELATED"/>
    <property type="match status" value="1"/>
</dbReference>
<feature type="transmembrane region" description="Helical" evidence="5">
    <location>
        <begin position="107"/>
        <end position="131"/>
    </location>
</feature>
<keyword evidence="3 5" id="KW-1133">Transmembrane helix</keyword>
<accession>W7YYU8</accession>
<reference evidence="6 7" key="1">
    <citation type="journal article" date="2014" name="Genome Announc.">
        <title>Draft Genome Sequence of Paenibacillus pini JCM 16418T, Isolated from the Rhizosphere of Pine Tree.</title>
        <authorList>
            <person name="Yuki M."/>
            <person name="Oshima K."/>
            <person name="Suda W."/>
            <person name="Oshida Y."/>
            <person name="Kitamura K."/>
            <person name="Iida Y."/>
            <person name="Hattori M."/>
            <person name="Ohkuma M."/>
        </authorList>
    </citation>
    <scope>NUCLEOTIDE SEQUENCE [LARGE SCALE GENOMIC DNA]</scope>
    <source>
        <strain evidence="6 7">JCM 16418</strain>
    </source>
</reference>
<dbReference type="InterPro" id="IPR032808">
    <property type="entry name" value="DoxX"/>
</dbReference>
<organism evidence="6 7">
    <name type="scientific">Paenibacillus pini JCM 16418</name>
    <dbReference type="NCBI Taxonomy" id="1236976"/>
    <lineage>
        <taxon>Bacteria</taxon>
        <taxon>Bacillati</taxon>
        <taxon>Bacillota</taxon>
        <taxon>Bacilli</taxon>
        <taxon>Bacillales</taxon>
        <taxon>Paenibacillaceae</taxon>
        <taxon>Paenibacillus</taxon>
    </lineage>
</organism>
<gene>
    <name evidence="6" type="ORF">JCM16418_3967</name>
</gene>
<comment type="subcellular location">
    <subcellularLocation>
        <location evidence="1">Membrane</location>
        <topology evidence="1">Multi-pass membrane protein</topology>
    </subcellularLocation>
</comment>
<evidence type="ECO:0000256" key="1">
    <source>
        <dbReference type="ARBA" id="ARBA00004141"/>
    </source>
</evidence>
<dbReference type="AlphaFoldDB" id="W7YYU8"/>
<dbReference type="RefSeq" id="WP_036651697.1">
    <property type="nucleotide sequence ID" value="NZ_BAVZ01000015.1"/>
</dbReference>
<dbReference type="eggNOG" id="COG2259">
    <property type="taxonomic scope" value="Bacteria"/>
</dbReference>
<keyword evidence="7" id="KW-1185">Reference proteome</keyword>
<comment type="caution">
    <text evidence="6">The sequence shown here is derived from an EMBL/GenBank/DDBJ whole genome shotgun (WGS) entry which is preliminary data.</text>
</comment>
<keyword evidence="4 5" id="KW-0472">Membrane</keyword>
<dbReference type="EMBL" id="BAVZ01000015">
    <property type="protein sequence ID" value="GAF09811.1"/>
    <property type="molecule type" value="Genomic_DNA"/>
</dbReference>
<feature type="transmembrane region" description="Helical" evidence="5">
    <location>
        <begin position="151"/>
        <end position="175"/>
    </location>
</feature>
<protein>
    <submittedName>
        <fullName evidence="6">DoxX protein</fullName>
    </submittedName>
</protein>
<evidence type="ECO:0000313" key="6">
    <source>
        <dbReference type="EMBL" id="GAF09811.1"/>
    </source>
</evidence>
<dbReference type="Pfam" id="PF07681">
    <property type="entry name" value="DoxX"/>
    <property type="match status" value="1"/>
</dbReference>
<dbReference type="GO" id="GO:0016020">
    <property type="term" value="C:membrane"/>
    <property type="evidence" value="ECO:0007669"/>
    <property type="project" value="UniProtKB-SubCell"/>
</dbReference>
<proteinExistence type="predicted"/>
<evidence type="ECO:0000256" key="2">
    <source>
        <dbReference type="ARBA" id="ARBA00022692"/>
    </source>
</evidence>
<dbReference type="OrthoDB" id="26941at2"/>
<evidence type="ECO:0000256" key="3">
    <source>
        <dbReference type="ARBA" id="ARBA00022989"/>
    </source>
</evidence>